<proteinExistence type="predicted"/>
<feature type="compositionally biased region" description="Low complexity" evidence="1">
    <location>
        <begin position="529"/>
        <end position="543"/>
    </location>
</feature>
<accession>A0A9P1FZN8</accession>
<feature type="compositionally biased region" description="Basic and acidic residues" evidence="1">
    <location>
        <begin position="223"/>
        <end position="234"/>
    </location>
</feature>
<feature type="compositionally biased region" description="Basic and acidic residues" evidence="1">
    <location>
        <begin position="1050"/>
        <end position="1062"/>
    </location>
</feature>
<feature type="compositionally biased region" description="Acidic residues" evidence="1">
    <location>
        <begin position="144"/>
        <end position="164"/>
    </location>
</feature>
<reference evidence="2" key="1">
    <citation type="submission" date="2022-10" db="EMBL/GenBank/DDBJ databases">
        <authorList>
            <person name="Chen Y."/>
            <person name="Dougan E. K."/>
            <person name="Chan C."/>
            <person name="Rhodes N."/>
            <person name="Thang M."/>
        </authorList>
    </citation>
    <scope>NUCLEOTIDE SEQUENCE</scope>
</reference>
<dbReference type="EMBL" id="CAMXCT010002090">
    <property type="protein sequence ID" value="CAI3995569.1"/>
    <property type="molecule type" value="Genomic_DNA"/>
</dbReference>
<dbReference type="OrthoDB" id="437354at2759"/>
<name>A0A9P1FZN8_9DINO</name>
<reference evidence="3" key="2">
    <citation type="submission" date="2024-04" db="EMBL/GenBank/DDBJ databases">
        <authorList>
            <person name="Chen Y."/>
            <person name="Shah S."/>
            <person name="Dougan E. K."/>
            <person name="Thang M."/>
            <person name="Chan C."/>
        </authorList>
    </citation>
    <scope>NUCLEOTIDE SEQUENCE [LARGE SCALE GENOMIC DNA]</scope>
</reference>
<feature type="compositionally biased region" description="Polar residues" evidence="1">
    <location>
        <begin position="1011"/>
        <end position="1027"/>
    </location>
</feature>
<feature type="region of interest" description="Disordered" evidence="1">
    <location>
        <begin position="523"/>
        <end position="560"/>
    </location>
</feature>
<feature type="non-terminal residue" evidence="2">
    <location>
        <position position="1"/>
    </location>
</feature>
<evidence type="ECO:0000313" key="3">
    <source>
        <dbReference type="EMBL" id="CAL1148944.1"/>
    </source>
</evidence>
<feature type="compositionally biased region" description="Basic and acidic residues" evidence="1">
    <location>
        <begin position="29"/>
        <end position="50"/>
    </location>
</feature>
<protein>
    <submittedName>
        <fullName evidence="4">Uncharacterized mitochondrial protein AtMg00810 (ORF240b)</fullName>
    </submittedName>
</protein>
<feature type="region of interest" description="Disordered" evidence="1">
    <location>
        <begin position="984"/>
        <end position="1073"/>
    </location>
</feature>
<feature type="compositionally biased region" description="Basic and acidic residues" evidence="1">
    <location>
        <begin position="547"/>
        <end position="560"/>
    </location>
</feature>
<feature type="compositionally biased region" description="Basic and acidic residues" evidence="1">
    <location>
        <begin position="652"/>
        <end position="682"/>
    </location>
</feature>
<feature type="region of interest" description="Disordered" evidence="1">
    <location>
        <begin position="123"/>
        <end position="164"/>
    </location>
</feature>
<evidence type="ECO:0000313" key="4">
    <source>
        <dbReference type="EMBL" id="CAL4782881.1"/>
    </source>
</evidence>
<keyword evidence="5" id="KW-1185">Reference proteome</keyword>
<comment type="caution">
    <text evidence="2">The sequence shown here is derived from an EMBL/GenBank/DDBJ whole genome shotgun (WGS) entry which is preliminary data.</text>
</comment>
<dbReference type="EMBL" id="CAMXCT020002090">
    <property type="protein sequence ID" value="CAL1148944.1"/>
    <property type="molecule type" value="Genomic_DNA"/>
</dbReference>
<evidence type="ECO:0000256" key="1">
    <source>
        <dbReference type="SAM" id="MobiDB-lite"/>
    </source>
</evidence>
<evidence type="ECO:0000313" key="5">
    <source>
        <dbReference type="Proteomes" id="UP001152797"/>
    </source>
</evidence>
<evidence type="ECO:0000313" key="2">
    <source>
        <dbReference type="EMBL" id="CAI3995569.1"/>
    </source>
</evidence>
<gene>
    <name evidence="2" type="ORF">C1SCF055_LOCUS22107</name>
</gene>
<feature type="non-terminal residue" evidence="2">
    <location>
        <position position="1589"/>
    </location>
</feature>
<feature type="region of interest" description="Disordered" evidence="1">
    <location>
        <begin position="223"/>
        <end position="242"/>
    </location>
</feature>
<feature type="compositionally biased region" description="Low complexity" evidence="1">
    <location>
        <begin position="984"/>
        <end position="995"/>
    </location>
</feature>
<sequence length="1589" mass="177905">LQEQKAKPAELGPLRPPWVAATLVTTGKGGKEQKGQHRGKGETRQRSAAAVERRILRGAARRAEAWLRSEEGEEAGQCKRPRREELDYVEALRLQSVPESAVPEFLDERSYALEEGGRRVAQGIVGEADQRARRAQPGVRTEAGEEAEEEEEERTLLGDGDETVDEEEAATVFDDNETHFPEEFQTILPDEDSETEWETAESSSVAASEVARAVRDLDLRSEKAKEEVKEKEEEQAPLVREATGRATAGLGLKGGILATAGITEGGAEAAGEAQIAQLQEQQNRLLEGLRRANAGYESQAARLNETVWRRLVKLTEPAYRTKEEKISILAHVAPAELQQSIFMHSDALDTYAKIRDYIEQYLINKNVWKRPQGSQFGLTKVANKTDDGGPMPMDIGAVLVSAVSADDEFTYLLVDSGACENVAKHGEFQDPINTSLGKPLFGVQGNPLTVYGKQFPRVEVGNLKGCMSMTVTDSAESLLSVYNLVDKGHKVHFEQGNCYMITSTNEKVPLELHGKRWYLKVNQNKQEDASSTSSSGATRRVAAMRGVRVEEEREPDTWKMESNEDGDFVIRVHNTPRFQLFNPERVDDLPVDIAKLKPGRLTKMYFTEDGSHETNEREGDKVEAEKVEGLVNPEQDMDDFFMDWIMDDPEDGMDRKEKEAEEIREQRQLQEKGGDEHVKEPDVPVAPSQEAREKHMLHHANFEPWCEVCVQGQGRDAPHRKQKEDKKQHIIYSDYMFFSTSGNEVGKEEGMKQKGLITVLTAICKDSQYPFAMVVPAKGGGYYARDALANWIRELGWEKVVIQTDKEKIGTDHYMFPWVVRHSAWTLARFHINKTKTTAFQVIKGREYISELMPLGETVMGKYPKVKDKAAPRWVKGIYAGKTESSDEHLVLTSSGALTFRTVRRLPKGSQFQNAVMDAARGAPWNTVLGSDRAKPDPVRSELKLKMVPELGAQETYEFEEGEEKEQGSLPAVVGKSSVVPAPVTPAVAPSPNTPKVKSGSAPGTPRCRTGTRSAPGTPRNQSPQKAQKTEPGEAPKAMKVDAEGESISIEEKEAKKQRVSEESTSANPAGDTAMLHRAPQVFRIDTPPEAAMSDAAQDVVSSIGEGIVLEPDKLKERHKVFSNEDYRYFKKWLEERKDNFETETVANIMDYLDTLGPEGEERKLARKAELKKLNESFEAFTPRDRRALPKEIIVFGHKWVDKVSEGVAKSRLTCQDFKRRGQKEDKNSSEAPSNFCPTPFAASRKILEVYSMSTGMPRCKADLTSAFLIAADQGDRTGQPVMMKPPEEWLEEYDEWLLLQSKEVQEELKDVPKSEIVWQVNGNLYGRQSAAAQYRDRLDTIVTKELPKDKYEFTRGQIDACVYKCKKTGTVLLLHHIDDFDICGPEEVIQDLLMIQLPRTKISVEEAVITKPNAKHINTILTQLGLENAKPGPVPGKKLQLERDKLLDEKQKAIFASCVGSAIYLSQDRPDIKFSVKELAKRIREPRECDMINLKVLGRYLKGTVNYGHVTKVAEGLYIKEGLPLHSYCDSDWAGDVETRRSTSGEAIFLGEMVKVGTERIGLVDLTAEHDVYYISKYGERVHSTDKC</sequence>
<dbReference type="PANTHER" id="PTHR11439:SF483">
    <property type="entry name" value="PEPTIDE SYNTHASE GLIP-LIKE, PUTATIVE (AFU_ORTHOLOGUE AFUA_3G12920)-RELATED"/>
    <property type="match status" value="1"/>
</dbReference>
<feature type="region of interest" description="Disordered" evidence="1">
    <location>
        <begin position="649"/>
        <end position="682"/>
    </location>
</feature>
<organism evidence="2">
    <name type="scientific">Cladocopium goreaui</name>
    <dbReference type="NCBI Taxonomy" id="2562237"/>
    <lineage>
        <taxon>Eukaryota</taxon>
        <taxon>Sar</taxon>
        <taxon>Alveolata</taxon>
        <taxon>Dinophyceae</taxon>
        <taxon>Suessiales</taxon>
        <taxon>Symbiodiniaceae</taxon>
        <taxon>Cladocopium</taxon>
    </lineage>
</organism>
<dbReference type="PANTHER" id="PTHR11439">
    <property type="entry name" value="GAG-POL-RELATED RETROTRANSPOSON"/>
    <property type="match status" value="1"/>
</dbReference>
<dbReference type="Proteomes" id="UP001152797">
    <property type="component" value="Unassembled WGS sequence"/>
</dbReference>
<feature type="region of interest" description="Disordered" evidence="1">
    <location>
        <begin position="1"/>
        <end position="50"/>
    </location>
</feature>
<dbReference type="EMBL" id="CAMXCT030002090">
    <property type="protein sequence ID" value="CAL4782881.1"/>
    <property type="molecule type" value="Genomic_DNA"/>
</dbReference>
<feature type="compositionally biased region" description="Basic and acidic residues" evidence="1">
    <location>
        <begin position="1028"/>
        <end position="1043"/>
    </location>
</feature>